<evidence type="ECO:0000313" key="2">
    <source>
        <dbReference type="EMBL" id="KAK2708143.1"/>
    </source>
</evidence>
<proteinExistence type="predicted"/>
<dbReference type="Proteomes" id="UP001187531">
    <property type="component" value="Unassembled WGS sequence"/>
</dbReference>
<evidence type="ECO:0000256" key="1">
    <source>
        <dbReference type="SAM" id="MobiDB-lite"/>
    </source>
</evidence>
<sequence length="91" mass="10297">MAASSYNPKQGENEFLHDYLEAEKVGRMRNVTAKGCGRPFRSCPFSVFEAMKKWSKSPQTEQTTDFDDNNEKRDSSAENPSSSVEVIDNEL</sequence>
<protein>
    <submittedName>
        <fullName evidence="2">Uncharacterized protein</fullName>
    </submittedName>
</protein>
<gene>
    <name evidence="2" type="ORF">QYM36_013906</name>
</gene>
<comment type="caution">
    <text evidence="2">The sequence shown here is derived from an EMBL/GenBank/DDBJ whole genome shotgun (WGS) entry which is preliminary data.</text>
</comment>
<feature type="region of interest" description="Disordered" evidence="1">
    <location>
        <begin position="53"/>
        <end position="91"/>
    </location>
</feature>
<name>A0AA88HB06_ARTSF</name>
<dbReference type="AlphaFoldDB" id="A0AA88HB06"/>
<dbReference type="EMBL" id="JAVRJZ010000018">
    <property type="protein sequence ID" value="KAK2708143.1"/>
    <property type="molecule type" value="Genomic_DNA"/>
</dbReference>
<evidence type="ECO:0000313" key="3">
    <source>
        <dbReference type="Proteomes" id="UP001187531"/>
    </source>
</evidence>
<reference evidence="2" key="1">
    <citation type="submission" date="2023-07" db="EMBL/GenBank/DDBJ databases">
        <title>Chromosome-level genome assembly of Artemia franciscana.</title>
        <authorList>
            <person name="Jo E."/>
        </authorList>
    </citation>
    <scope>NUCLEOTIDE SEQUENCE</scope>
    <source>
        <tissue evidence="2">Whole body</tissue>
    </source>
</reference>
<accession>A0AA88HB06</accession>
<keyword evidence="3" id="KW-1185">Reference proteome</keyword>
<organism evidence="2 3">
    <name type="scientific">Artemia franciscana</name>
    <name type="common">Brine shrimp</name>
    <name type="synonym">Artemia sanfranciscana</name>
    <dbReference type="NCBI Taxonomy" id="6661"/>
    <lineage>
        <taxon>Eukaryota</taxon>
        <taxon>Metazoa</taxon>
        <taxon>Ecdysozoa</taxon>
        <taxon>Arthropoda</taxon>
        <taxon>Crustacea</taxon>
        <taxon>Branchiopoda</taxon>
        <taxon>Anostraca</taxon>
        <taxon>Artemiidae</taxon>
        <taxon>Artemia</taxon>
    </lineage>
</organism>